<dbReference type="Proteomes" id="UP000317369">
    <property type="component" value="Chromosome"/>
</dbReference>
<feature type="chain" id="PRO_5021757312" description="PEP-CTERM protein-sorting domain-containing protein" evidence="1">
    <location>
        <begin position="26"/>
        <end position="205"/>
    </location>
</feature>
<evidence type="ECO:0008006" key="4">
    <source>
        <dbReference type="Google" id="ProtNLM"/>
    </source>
</evidence>
<organism evidence="2 3">
    <name type="scientific">Poriferisphaera corsica</name>
    <dbReference type="NCBI Taxonomy" id="2528020"/>
    <lineage>
        <taxon>Bacteria</taxon>
        <taxon>Pseudomonadati</taxon>
        <taxon>Planctomycetota</taxon>
        <taxon>Phycisphaerae</taxon>
        <taxon>Phycisphaerales</taxon>
        <taxon>Phycisphaeraceae</taxon>
        <taxon>Poriferisphaera</taxon>
    </lineage>
</organism>
<dbReference type="KEGG" id="pcor:KS4_01080"/>
<dbReference type="NCBIfam" id="TIGR02595">
    <property type="entry name" value="PEP_CTERM"/>
    <property type="match status" value="1"/>
</dbReference>
<name>A0A517YPD7_9BACT</name>
<evidence type="ECO:0000313" key="2">
    <source>
        <dbReference type="EMBL" id="QDU32079.1"/>
    </source>
</evidence>
<dbReference type="AlphaFoldDB" id="A0A517YPD7"/>
<feature type="signal peptide" evidence="1">
    <location>
        <begin position="1"/>
        <end position="25"/>
    </location>
</feature>
<dbReference type="EMBL" id="CP036425">
    <property type="protein sequence ID" value="QDU32079.1"/>
    <property type="molecule type" value="Genomic_DNA"/>
</dbReference>
<dbReference type="RefSeq" id="WP_145073061.1">
    <property type="nucleotide sequence ID" value="NZ_CP036425.1"/>
</dbReference>
<reference evidence="2 3" key="1">
    <citation type="submission" date="2019-02" db="EMBL/GenBank/DDBJ databases">
        <title>Deep-cultivation of Planctomycetes and their phenomic and genomic characterization uncovers novel biology.</title>
        <authorList>
            <person name="Wiegand S."/>
            <person name="Jogler M."/>
            <person name="Boedeker C."/>
            <person name="Pinto D."/>
            <person name="Vollmers J."/>
            <person name="Rivas-Marin E."/>
            <person name="Kohn T."/>
            <person name="Peeters S.H."/>
            <person name="Heuer A."/>
            <person name="Rast P."/>
            <person name="Oberbeckmann S."/>
            <person name="Bunk B."/>
            <person name="Jeske O."/>
            <person name="Meyerdierks A."/>
            <person name="Storesund J.E."/>
            <person name="Kallscheuer N."/>
            <person name="Luecker S."/>
            <person name="Lage O.M."/>
            <person name="Pohl T."/>
            <person name="Merkel B.J."/>
            <person name="Hornburger P."/>
            <person name="Mueller R.-W."/>
            <person name="Bruemmer F."/>
            <person name="Labrenz M."/>
            <person name="Spormann A.M."/>
            <person name="Op den Camp H."/>
            <person name="Overmann J."/>
            <person name="Amann R."/>
            <person name="Jetten M.S.M."/>
            <person name="Mascher T."/>
            <person name="Medema M.H."/>
            <person name="Devos D.P."/>
            <person name="Kaster A.-K."/>
            <person name="Ovreas L."/>
            <person name="Rohde M."/>
            <person name="Galperin M.Y."/>
            <person name="Jogler C."/>
        </authorList>
    </citation>
    <scope>NUCLEOTIDE SEQUENCE [LARGE SCALE GENOMIC DNA]</scope>
    <source>
        <strain evidence="2 3">KS4</strain>
    </source>
</reference>
<keyword evidence="3" id="KW-1185">Reference proteome</keyword>
<proteinExistence type="predicted"/>
<evidence type="ECO:0000256" key="1">
    <source>
        <dbReference type="SAM" id="SignalP"/>
    </source>
</evidence>
<dbReference type="InterPro" id="IPR013424">
    <property type="entry name" value="Ice-binding_C"/>
</dbReference>
<evidence type="ECO:0000313" key="3">
    <source>
        <dbReference type="Proteomes" id="UP000317369"/>
    </source>
</evidence>
<dbReference type="OrthoDB" id="977776at2"/>
<protein>
    <recommendedName>
        <fullName evidence="4">PEP-CTERM protein-sorting domain-containing protein</fullName>
    </recommendedName>
</protein>
<sequence precursor="true">MSFTKPSVICTILLAIFTIITTTHAAPINFGNDTVNSADTHIFGGDALLGLQINVTHNTVATHIGSIYQGTGNQVQFGIYSDFNNAPDQLIASTNPHNIIYNSHNHIPLISNTPINAGTYWLLSLYDVQATGTMRAESTTNPYILTSFTGSMPPVFPASHLTYVGRSFNYYLITDINAPIPEPASLALLSFTIAPIFLRRKKIGV</sequence>
<accession>A0A517YPD7</accession>
<keyword evidence="1" id="KW-0732">Signal</keyword>
<gene>
    <name evidence="2" type="ORF">KS4_01080</name>
</gene>